<dbReference type="InterPro" id="IPR016783">
    <property type="entry name" value="Biofilm_formation_YmcA"/>
</dbReference>
<evidence type="ECO:0000313" key="2">
    <source>
        <dbReference type="Proteomes" id="UP001145069"/>
    </source>
</evidence>
<dbReference type="InterPro" id="IPR023378">
    <property type="entry name" value="YheA/YmcA-like_dom_sf"/>
</dbReference>
<sequence>MAQYTRKQVIEEAHKLALMMANIEEIDRFKQLEAKLNENQKVQIMIKKIKALQKQAVNFQAYGKEEALKKVESEIDRLQDEIDSIPIVQEFKDSQLVINDILQLVTNTIAREVTNEVIRSTGGDVLAGETGSKVATNTNSCSSH</sequence>
<dbReference type="Proteomes" id="UP001145069">
    <property type="component" value="Unassembled WGS sequence"/>
</dbReference>
<dbReference type="AlphaFoldDB" id="A0A9X3WCF9"/>
<dbReference type="RefSeq" id="WP_272445328.1">
    <property type="nucleotide sequence ID" value="NZ_JAMQKC010000003.1"/>
</dbReference>
<accession>A0A9X3WCF9</accession>
<organism evidence="1 2">
    <name type="scientific">Aquibacillus salsiterrae</name>
    <dbReference type="NCBI Taxonomy" id="2950439"/>
    <lineage>
        <taxon>Bacteria</taxon>
        <taxon>Bacillati</taxon>
        <taxon>Bacillota</taxon>
        <taxon>Bacilli</taxon>
        <taxon>Bacillales</taxon>
        <taxon>Bacillaceae</taxon>
        <taxon>Aquibacillus</taxon>
    </lineage>
</organism>
<keyword evidence="2" id="KW-1185">Reference proteome</keyword>
<dbReference type="PANTHER" id="PTHR38448:SF1">
    <property type="entry name" value="YLBF FAMILY REGULATOR"/>
    <property type="match status" value="1"/>
</dbReference>
<dbReference type="Pfam" id="PF06133">
    <property type="entry name" value="Com_YlbF"/>
    <property type="match status" value="1"/>
</dbReference>
<dbReference type="InterPro" id="IPR010368">
    <property type="entry name" value="Com_YlbF"/>
</dbReference>
<dbReference type="EMBL" id="JAMQKC010000003">
    <property type="protein sequence ID" value="MDC3416323.1"/>
    <property type="molecule type" value="Genomic_DNA"/>
</dbReference>
<gene>
    <name evidence="1" type="ORF">NC799_05285</name>
</gene>
<name>A0A9X3WCF9_9BACI</name>
<dbReference type="PIRSF" id="PIRSF021287">
    <property type="entry name" value="Biofilm_formation_YmcA"/>
    <property type="match status" value="1"/>
</dbReference>
<comment type="caution">
    <text evidence="1">The sequence shown here is derived from an EMBL/GenBank/DDBJ whole genome shotgun (WGS) entry which is preliminary data.</text>
</comment>
<dbReference type="InterPro" id="IPR052767">
    <property type="entry name" value="Bact_com_dev_regulator"/>
</dbReference>
<dbReference type="SUPFAM" id="SSF158622">
    <property type="entry name" value="YheA/YmcA-like"/>
    <property type="match status" value="1"/>
</dbReference>
<dbReference type="Gene3D" id="1.20.1500.10">
    <property type="entry name" value="YheA/YmcA-like"/>
    <property type="match status" value="1"/>
</dbReference>
<protein>
    <submittedName>
        <fullName evidence="1">YlbF family regulator</fullName>
    </submittedName>
</protein>
<evidence type="ECO:0000313" key="1">
    <source>
        <dbReference type="EMBL" id="MDC3416323.1"/>
    </source>
</evidence>
<reference evidence="1" key="1">
    <citation type="submission" date="2022-06" db="EMBL/GenBank/DDBJ databases">
        <title>Aquibacillus sp. a new bacterium isolated from soil saline samples.</title>
        <authorList>
            <person name="Galisteo C."/>
            <person name="De La Haba R."/>
            <person name="Sanchez-Porro C."/>
            <person name="Ventosa A."/>
        </authorList>
    </citation>
    <scope>NUCLEOTIDE SEQUENCE</scope>
    <source>
        <strain evidence="1">3ASR75-54</strain>
    </source>
</reference>
<proteinExistence type="predicted"/>
<dbReference type="PANTHER" id="PTHR38448">
    <property type="entry name" value="REGULATORY PROTEIN YLBF-RELATED"/>
    <property type="match status" value="1"/>
</dbReference>